<reference evidence="3" key="1">
    <citation type="journal article" date="2005" name="PLoS Biol.">
        <title>The genomes of Oryza sativa: a history of duplications.</title>
        <authorList>
            <person name="Yu J."/>
            <person name="Wang J."/>
            <person name="Lin W."/>
            <person name="Li S."/>
            <person name="Li H."/>
            <person name="Zhou J."/>
            <person name="Ni P."/>
            <person name="Dong W."/>
            <person name="Hu S."/>
            <person name="Zeng C."/>
            <person name="Zhang J."/>
            <person name="Zhang Y."/>
            <person name="Li R."/>
            <person name="Xu Z."/>
            <person name="Li S."/>
            <person name="Li X."/>
            <person name="Zheng H."/>
            <person name="Cong L."/>
            <person name="Lin L."/>
            <person name="Yin J."/>
            <person name="Geng J."/>
            <person name="Li G."/>
            <person name="Shi J."/>
            <person name="Liu J."/>
            <person name="Lv H."/>
            <person name="Li J."/>
            <person name="Wang J."/>
            <person name="Deng Y."/>
            <person name="Ran L."/>
            <person name="Shi X."/>
            <person name="Wang X."/>
            <person name="Wu Q."/>
            <person name="Li C."/>
            <person name="Ren X."/>
            <person name="Wang J."/>
            <person name="Wang X."/>
            <person name="Li D."/>
            <person name="Liu D."/>
            <person name="Zhang X."/>
            <person name="Ji Z."/>
            <person name="Zhao W."/>
            <person name="Sun Y."/>
            <person name="Zhang Z."/>
            <person name="Bao J."/>
            <person name="Han Y."/>
            <person name="Dong L."/>
            <person name="Ji J."/>
            <person name="Chen P."/>
            <person name="Wu S."/>
            <person name="Liu J."/>
            <person name="Xiao Y."/>
            <person name="Bu D."/>
            <person name="Tan J."/>
            <person name="Yang L."/>
            <person name="Ye C."/>
            <person name="Zhang J."/>
            <person name="Xu J."/>
            <person name="Zhou Y."/>
            <person name="Yu Y."/>
            <person name="Zhang B."/>
            <person name="Zhuang S."/>
            <person name="Wei H."/>
            <person name="Liu B."/>
            <person name="Lei M."/>
            <person name="Yu H."/>
            <person name="Li Y."/>
            <person name="Xu H."/>
            <person name="Wei S."/>
            <person name="He X."/>
            <person name="Fang L."/>
            <person name="Zhang Z."/>
            <person name="Zhang Y."/>
            <person name="Huang X."/>
            <person name="Su Z."/>
            <person name="Tong W."/>
            <person name="Li J."/>
            <person name="Tong Z."/>
            <person name="Li S."/>
            <person name="Ye J."/>
            <person name="Wang L."/>
            <person name="Fang L."/>
            <person name="Lei T."/>
            <person name="Chen C."/>
            <person name="Chen H."/>
            <person name="Xu Z."/>
            <person name="Li H."/>
            <person name="Huang H."/>
            <person name="Zhang F."/>
            <person name="Xu H."/>
            <person name="Li N."/>
            <person name="Zhao C."/>
            <person name="Li S."/>
            <person name="Dong L."/>
            <person name="Huang Y."/>
            <person name="Li L."/>
            <person name="Xi Y."/>
            <person name="Qi Q."/>
            <person name="Li W."/>
            <person name="Zhang B."/>
            <person name="Hu W."/>
            <person name="Zhang Y."/>
            <person name="Tian X."/>
            <person name="Jiao Y."/>
            <person name="Liang X."/>
            <person name="Jin J."/>
            <person name="Gao L."/>
            <person name="Zheng W."/>
            <person name="Hao B."/>
            <person name="Liu S."/>
            <person name="Wang W."/>
            <person name="Yuan L."/>
            <person name="Cao M."/>
            <person name="McDermott J."/>
            <person name="Samudrala R."/>
            <person name="Wang J."/>
            <person name="Wong G.K."/>
            <person name="Yang H."/>
        </authorList>
    </citation>
    <scope>NUCLEOTIDE SEQUENCE [LARGE SCALE GENOMIC DNA]</scope>
</reference>
<dbReference type="EMBL" id="CM000148">
    <property type="protein sequence ID" value="EAZ18275.1"/>
    <property type="molecule type" value="Genomic_DNA"/>
</dbReference>
<dbReference type="Pfam" id="PF03732">
    <property type="entry name" value="Retrotrans_gag"/>
    <property type="match status" value="1"/>
</dbReference>
<reference evidence="3" key="2">
    <citation type="submission" date="2008-12" db="EMBL/GenBank/DDBJ databases">
        <title>Improved gene annotation of the rice (Oryza sativa) genomes.</title>
        <authorList>
            <person name="Wang J."/>
            <person name="Li R."/>
            <person name="Fan W."/>
            <person name="Huang Q."/>
            <person name="Zhang J."/>
            <person name="Zhou Y."/>
            <person name="Hu Y."/>
            <person name="Zi S."/>
            <person name="Li J."/>
            <person name="Ni P."/>
            <person name="Zheng H."/>
            <person name="Zhang Y."/>
            <person name="Zhao M."/>
            <person name="Hao Q."/>
            <person name="McDermott J."/>
            <person name="Samudrala R."/>
            <person name="Kristiansen K."/>
            <person name="Wong G.K.-S."/>
        </authorList>
    </citation>
    <scope>NUCLEOTIDE SEQUENCE</scope>
</reference>
<organism evidence="3">
    <name type="scientific">Oryza sativa subsp. japonica</name>
    <name type="common">Rice</name>
    <dbReference type="NCBI Taxonomy" id="39947"/>
    <lineage>
        <taxon>Eukaryota</taxon>
        <taxon>Viridiplantae</taxon>
        <taxon>Streptophyta</taxon>
        <taxon>Embryophyta</taxon>
        <taxon>Tracheophyta</taxon>
        <taxon>Spermatophyta</taxon>
        <taxon>Magnoliopsida</taxon>
        <taxon>Liliopsida</taxon>
        <taxon>Poales</taxon>
        <taxon>Poaceae</taxon>
        <taxon>BOP clade</taxon>
        <taxon>Oryzoideae</taxon>
        <taxon>Oryzeae</taxon>
        <taxon>Oryzinae</taxon>
        <taxon>Oryza</taxon>
        <taxon>Oryza sativa</taxon>
    </lineage>
</organism>
<sequence length="153" mass="16958">MSSSSPQIAPCLGGSGILGTPAVTGQSPPLVTGPQDTGSATSVPRFYKLEFPKYDDKDDPLNRFNHCEQFFCGQKTHDSDRVGLATYHLADNAQEWYFHYEIHKGPPTWDEFKDLCHGQFGPPIHCNSLGELKRLMQTSTVAAYQTMFLTLAC</sequence>
<evidence type="ECO:0000313" key="3">
    <source>
        <dbReference type="EMBL" id="EAZ18275.1"/>
    </source>
</evidence>
<feature type="domain" description="Retrotransposon gag" evidence="2">
    <location>
        <begin position="84"/>
        <end position="152"/>
    </location>
</feature>
<name>A0A8J8XRT4_ORYSJ</name>
<feature type="compositionally biased region" description="Polar residues" evidence="1">
    <location>
        <begin position="23"/>
        <end position="39"/>
    </location>
</feature>
<dbReference type="InterPro" id="IPR005162">
    <property type="entry name" value="Retrotrans_gag_dom"/>
</dbReference>
<protein>
    <recommendedName>
        <fullName evidence="2">Retrotransposon gag domain-containing protein</fullName>
    </recommendedName>
</protein>
<accession>A0A8J8XRT4</accession>
<dbReference type="AlphaFoldDB" id="A0A8J8XRT4"/>
<evidence type="ECO:0000259" key="2">
    <source>
        <dbReference type="Pfam" id="PF03732"/>
    </source>
</evidence>
<feature type="region of interest" description="Disordered" evidence="1">
    <location>
        <begin position="19"/>
        <end position="39"/>
    </location>
</feature>
<evidence type="ECO:0000256" key="1">
    <source>
        <dbReference type="SAM" id="MobiDB-lite"/>
    </source>
</evidence>
<dbReference type="Proteomes" id="UP000007752">
    <property type="component" value="Chromosome 11"/>
</dbReference>
<proteinExistence type="predicted"/>
<gene>
    <name evidence="3" type="ORF">OsJ_33812</name>
</gene>